<name>A0A0N4WI17_HAEPC</name>
<keyword evidence="1" id="KW-0812">Transmembrane</keyword>
<sequence length="102" mass="11621">MTVKALVVLAVPLNICANVVKCIDARYTLSSTMPLYVGVQSFLIFLEFLFVLIVYISDNTFAISFIFDIAFITFLTANMELVVYLIDRSLRALDREEDKKEL</sequence>
<keyword evidence="1" id="KW-1133">Transmembrane helix</keyword>
<feature type="transmembrane region" description="Helical" evidence="1">
    <location>
        <begin position="35"/>
        <end position="56"/>
    </location>
</feature>
<evidence type="ECO:0000313" key="3">
    <source>
        <dbReference type="Proteomes" id="UP000268014"/>
    </source>
</evidence>
<accession>A0A0N4WI17</accession>
<feature type="transmembrane region" description="Helical" evidence="1">
    <location>
        <begin position="62"/>
        <end position="86"/>
    </location>
</feature>
<reference evidence="2 3" key="2">
    <citation type="submission" date="2018-11" db="EMBL/GenBank/DDBJ databases">
        <authorList>
            <consortium name="Pathogen Informatics"/>
        </authorList>
    </citation>
    <scope>NUCLEOTIDE SEQUENCE [LARGE SCALE GENOMIC DNA]</scope>
    <source>
        <strain evidence="2 3">MHpl1</strain>
    </source>
</reference>
<dbReference type="EMBL" id="UZAF01017331">
    <property type="protein sequence ID" value="VDO40516.1"/>
    <property type="molecule type" value="Genomic_DNA"/>
</dbReference>
<organism evidence="4">
    <name type="scientific">Haemonchus placei</name>
    <name type="common">Barber's pole worm</name>
    <dbReference type="NCBI Taxonomy" id="6290"/>
    <lineage>
        <taxon>Eukaryota</taxon>
        <taxon>Metazoa</taxon>
        <taxon>Ecdysozoa</taxon>
        <taxon>Nematoda</taxon>
        <taxon>Chromadorea</taxon>
        <taxon>Rhabditida</taxon>
        <taxon>Rhabditina</taxon>
        <taxon>Rhabditomorpha</taxon>
        <taxon>Strongyloidea</taxon>
        <taxon>Trichostrongylidae</taxon>
        <taxon>Haemonchus</taxon>
    </lineage>
</organism>
<dbReference type="OMA" id="PLNICAN"/>
<keyword evidence="3" id="KW-1185">Reference proteome</keyword>
<gene>
    <name evidence="2" type="ORF">HPLM_LOCUS10563</name>
</gene>
<protein>
    <submittedName>
        <fullName evidence="4">7TM_GPCR_Srx domain-containing protein</fullName>
    </submittedName>
</protein>
<reference evidence="4" key="1">
    <citation type="submission" date="2017-02" db="UniProtKB">
        <authorList>
            <consortium name="WormBaseParasite"/>
        </authorList>
    </citation>
    <scope>IDENTIFICATION</scope>
</reference>
<keyword evidence="1" id="KW-0472">Membrane</keyword>
<evidence type="ECO:0000313" key="4">
    <source>
        <dbReference type="WBParaSite" id="HPLM_0001057101-mRNA-1"/>
    </source>
</evidence>
<evidence type="ECO:0000256" key="1">
    <source>
        <dbReference type="SAM" id="Phobius"/>
    </source>
</evidence>
<evidence type="ECO:0000313" key="2">
    <source>
        <dbReference type="EMBL" id="VDO40516.1"/>
    </source>
</evidence>
<dbReference type="Proteomes" id="UP000268014">
    <property type="component" value="Unassembled WGS sequence"/>
</dbReference>
<dbReference type="WBParaSite" id="HPLM_0001057101-mRNA-1">
    <property type="protein sequence ID" value="HPLM_0001057101-mRNA-1"/>
    <property type="gene ID" value="HPLM_0001057101"/>
</dbReference>
<dbReference type="OrthoDB" id="5873581at2759"/>
<proteinExistence type="predicted"/>
<dbReference type="AlphaFoldDB" id="A0A0N4WI17"/>